<dbReference type="SUPFAM" id="SSF53927">
    <property type="entry name" value="Cytidine deaminase-like"/>
    <property type="match status" value="1"/>
</dbReference>
<dbReference type="InterPro" id="IPR027417">
    <property type="entry name" value="P-loop_NTPase"/>
</dbReference>
<name>A0ABT7Q1I2_9GAMM</name>
<keyword evidence="8" id="KW-1185">Reference proteome</keyword>
<organism evidence="7 8">
    <name type="scientific">Aeromonas bestiarum</name>
    <dbReference type="NCBI Taxonomy" id="105751"/>
    <lineage>
        <taxon>Bacteria</taxon>
        <taxon>Pseudomonadati</taxon>
        <taxon>Pseudomonadota</taxon>
        <taxon>Gammaproteobacteria</taxon>
        <taxon>Aeromonadales</taxon>
        <taxon>Aeromonadaceae</taxon>
        <taxon>Aeromonas</taxon>
    </lineage>
</organism>
<dbReference type="InterPro" id="IPR016193">
    <property type="entry name" value="Cytidine_deaminase-like"/>
</dbReference>
<keyword evidence="4" id="KW-0862">Zinc</keyword>
<evidence type="ECO:0000313" key="7">
    <source>
        <dbReference type="EMBL" id="MDM5072771.1"/>
    </source>
</evidence>
<evidence type="ECO:0000256" key="1">
    <source>
        <dbReference type="ARBA" id="ARBA00006576"/>
    </source>
</evidence>
<protein>
    <submittedName>
        <fullName evidence="7">Anti-phage dCTP deaminase</fullName>
    </submittedName>
</protein>
<dbReference type="RefSeq" id="WP_290018886.1">
    <property type="nucleotide sequence ID" value="NZ_JAOPLL010000006.1"/>
</dbReference>
<accession>A0ABT7Q1I2</accession>
<dbReference type="Proteomes" id="UP001168107">
    <property type="component" value="Unassembled WGS sequence"/>
</dbReference>
<feature type="region of interest" description="Disordered" evidence="5">
    <location>
        <begin position="1"/>
        <end position="27"/>
    </location>
</feature>
<dbReference type="EMBL" id="JAOPLL010000006">
    <property type="protein sequence ID" value="MDM5072771.1"/>
    <property type="molecule type" value="Genomic_DNA"/>
</dbReference>
<evidence type="ECO:0000313" key="8">
    <source>
        <dbReference type="Proteomes" id="UP001168107"/>
    </source>
</evidence>
<evidence type="ECO:0000259" key="6">
    <source>
        <dbReference type="PROSITE" id="PS51747"/>
    </source>
</evidence>
<evidence type="ECO:0000256" key="4">
    <source>
        <dbReference type="ARBA" id="ARBA00022833"/>
    </source>
</evidence>
<dbReference type="PANTHER" id="PTHR11086:SF18">
    <property type="entry name" value="DEOXYCYTIDYLATE DEAMINASE"/>
    <property type="match status" value="1"/>
</dbReference>
<comment type="caution">
    <text evidence="7">The sequence shown here is derived from an EMBL/GenBank/DDBJ whole genome shotgun (WGS) entry which is preliminary data.</text>
</comment>
<dbReference type="PROSITE" id="PS51747">
    <property type="entry name" value="CYT_DCMP_DEAMINASES_2"/>
    <property type="match status" value="1"/>
</dbReference>
<comment type="similarity">
    <text evidence="1">Belongs to the cytidine and deoxycytidylate deaminase family.</text>
</comment>
<reference evidence="7" key="1">
    <citation type="submission" date="2024-05" db="EMBL/GenBank/DDBJ databases">
        <title>WGS of Aeromonas isolates.</title>
        <authorList>
            <person name="Lee H."/>
        </authorList>
    </citation>
    <scope>NUCLEOTIDE SEQUENCE</scope>
    <source>
        <strain evidence="7">SU58-3</strain>
    </source>
</reference>
<feature type="domain" description="CMP/dCMP-type deaminase" evidence="6">
    <location>
        <begin position="251"/>
        <end position="446"/>
    </location>
</feature>
<evidence type="ECO:0000256" key="5">
    <source>
        <dbReference type="SAM" id="MobiDB-lite"/>
    </source>
</evidence>
<feature type="compositionally biased region" description="Polar residues" evidence="5">
    <location>
        <begin position="16"/>
        <end position="27"/>
    </location>
</feature>
<keyword evidence="3" id="KW-0378">Hydrolase</keyword>
<dbReference type="PROSITE" id="PS00903">
    <property type="entry name" value="CYT_DCMP_DEAMINASES_1"/>
    <property type="match status" value="1"/>
</dbReference>
<sequence length="534" mass="60912">MSLPRAQRTNDVVRHSNPTSSNSIEDISSRTSNDLIIGLCGTLGSGIHALRTSIESRLSTHSYTVRHIHISSLMKEFFPDVYSDYASQIESDSYNRYKGLQDLGNKLRETYNNHILSEAAIAKISFYREHDEQSETPNRVAYIIDQLKHPSELELFRLIYQHNFYLFGIIRTDSERKRNLRDEGISPSHIDELFHRDRRFGDTNGNGQQTEKTIRDADFFIKNNHSHAAELDQKIGRYIDLIHGVNGITPTMDEKGMYSAYSASMQSACLSRQVGAAIFDEHGNLIVTGRNDVPKFGGGLYSTEDGDKDYRCIHKGAKCYNDFHKEKMRKTIVKITRDFFTRKCLETVTTEDKVIFNKYINNDAIEDLVDKIHESSPINALIEYSRAIHAEMDAITSLARLDGPSSKNKIIYTTTYPCHNCARHIVAAGIKKAIYIEPYEKSLALDLHDDAICDSNSKSPDKVTFEQFEGVSPRRYTTLFLSRTERKDKSGNVIKTTVRYGSHADNQFKDSFIDYELKVVRNFNSKLHILPDAT</sequence>
<dbReference type="Gene3D" id="3.40.140.10">
    <property type="entry name" value="Cytidine Deaminase, domain 2"/>
    <property type="match status" value="1"/>
</dbReference>
<keyword evidence="2" id="KW-0479">Metal-binding</keyword>
<evidence type="ECO:0000256" key="2">
    <source>
        <dbReference type="ARBA" id="ARBA00022723"/>
    </source>
</evidence>
<proteinExistence type="inferred from homology"/>
<gene>
    <name evidence="7" type="ORF">OB935_13130</name>
</gene>
<dbReference type="PANTHER" id="PTHR11086">
    <property type="entry name" value="DEOXYCYTIDYLATE DEAMINASE-RELATED"/>
    <property type="match status" value="1"/>
</dbReference>
<dbReference type="InterPro" id="IPR015517">
    <property type="entry name" value="dCMP_deaminase-rel"/>
</dbReference>
<evidence type="ECO:0000256" key="3">
    <source>
        <dbReference type="ARBA" id="ARBA00022801"/>
    </source>
</evidence>
<dbReference type="Pfam" id="PF00383">
    <property type="entry name" value="dCMP_cyt_deam_1"/>
    <property type="match status" value="1"/>
</dbReference>
<dbReference type="Gene3D" id="3.40.50.300">
    <property type="entry name" value="P-loop containing nucleotide triphosphate hydrolases"/>
    <property type="match status" value="1"/>
</dbReference>
<dbReference type="NCBIfam" id="NF041025">
    <property type="entry name" value="antiphage_deaminase"/>
    <property type="match status" value="1"/>
</dbReference>
<dbReference type="InterPro" id="IPR002125">
    <property type="entry name" value="CMP_dCMP_dom"/>
</dbReference>
<dbReference type="InterPro" id="IPR016192">
    <property type="entry name" value="APOBEC/CMP_deaminase_Zn-bd"/>
</dbReference>